<feature type="chain" id="PRO_5036224739" description="DUF4139 domain-containing protein" evidence="1">
    <location>
        <begin position="18"/>
        <end position="424"/>
    </location>
</feature>
<dbReference type="PANTHER" id="PTHR38075">
    <property type="entry name" value="DUF4139 DOMAIN-CONTAINING PROTEIN"/>
    <property type="match status" value="1"/>
</dbReference>
<reference evidence="2" key="1">
    <citation type="submission" date="2021-02" db="EMBL/GenBank/DDBJ databases">
        <authorList>
            <person name="Nowell W R."/>
        </authorList>
    </citation>
    <scope>NUCLEOTIDE SEQUENCE</scope>
</reference>
<evidence type="ECO:0000313" key="4">
    <source>
        <dbReference type="Proteomes" id="UP000663882"/>
    </source>
</evidence>
<dbReference type="AlphaFoldDB" id="A0A814IBW9"/>
<sequence length="424" mass="47924">MLLSYFTLVCLCQSLFAVEFFIYRGFTEVRQVANGVGEYKYQFTDADYGNVIDGSISWDGTPFVRQEIYNTAESLKDAQVIVRRSTACACDVIEAKIVDPASMLLQNLKTGAYFYADKTSIEYTSVRPSEGTTTLSIQFPTDKTDRKGTLSYLMRGITWTPSYDLILTGNNDYKLRAYANIKNGQQKDYTVEMTHLLGGDVQLAAGDTSRPRPIHSLDSEKFTMSLRPIAASGEQNGVYSYILKDKYTLRPSSSIRLPFIDIAAKFQFYYKAMTNINTGMYEGTFTRTYDMTPDHFMPAGIITIRDNDVLVGQATLPDVPENYTQTFAVGQDNDIRYMIRGNLTSKTDDNATVQLETYEVDVQVKNFKNKKVNAQLVFQGGVQVMLLDTTCKTVNVQGSQLYLPVELEQHENRQCKFNVRVRLN</sequence>
<keyword evidence="1" id="KW-0732">Signal</keyword>
<organism evidence="2 4">
    <name type="scientific">Rotaria sordida</name>
    <dbReference type="NCBI Taxonomy" id="392033"/>
    <lineage>
        <taxon>Eukaryota</taxon>
        <taxon>Metazoa</taxon>
        <taxon>Spiralia</taxon>
        <taxon>Gnathifera</taxon>
        <taxon>Rotifera</taxon>
        <taxon>Eurotatoria</taxon>
        <taxon>Bdelloidea</taxon>
        <taxon>Philodinida</taxon>
        <taxon>Philodinidae</taxon>
        <taxon>Rotaria</taxon>
    </lineage>
</organism>
<evidence type="ECO:0000313" key="3">
    <source>
        <dbReference type="EMBL" id="CAF3910231.1"/>
    </source>
</evidence>
<dbReference type="Proteomes" id="UP000663882">
    <property type="component" value="Unassembled WGS sequence"/>
</dbReference>
<evidence type="ECO:0008006" key="5">
    <source>
        <dbReference type="Google" id="ProtNLM"/>
    </source>
</evidence>
<proteinExistence type="predicted"/>
<accession>A0A814IBW9</accession>
<feature type="signal peptide" evidence="1">
    <location>
        <begin position="1"/>
        <end position="17"/>
    </location>
</feature>
<dbReference type="PANTHER" id="PTHR38075:SF1">
    <property type="entry name" value="DUF4139 DOMAIN-CONTAINING PROTEIN"/>
    <property type="match status" value="1"/>
</dbReference>
<comment type="caution">
    <text evidence="2">The sequence shown here is derived from an EMBL/GenBank/DDBJ whole genome shotgun (WGS) entry which is preliminary data.</text>
</comment>
<evidence type="ECO:0000313" key="2">
    <source>
        <dbReference type="EMBL" id="CAF1023503.1"/>
    </source>
</evidence>
<evidence type="ECO:0000256" key="1">
    <source>
        <dbReference type="SAM" id="SignalP"/>
    </source>
</evidence>
<gene>
    <name evidence="3" type="ORF">OTI717_LOCUS24258</name>
    <name evidence="2" type="ORF">RFH988_LOCUS15322</name>
</gene>
<dbReference type="OrthoDB" id="10005046at2759"/>
<dbReference type="EMBL" id="CAJOAX010004533">
    <property type="protein sequence ID" value="CAF3910231.1"/>
    <property type="molecule type" value="Genomic_DNA"/>
</dbReference>
<protein>
    <recommendedName>
        <fullName evidence="5">DUF4139 domain-containing protein</fullName>
    </recommendedName>
</protein>
<dbReference type="Proteomes" id="UP000663823">
    <property type="component" value="Unassembled WGS sequence"/>
</dbReference>
<dbReference type="EMBL" id="CAJNOO010000742">
    <property type="protein sequence ID" value="CAF1023503.1"/>
    <property type="molecule type" value="Genomic_DNA"/>
</dbReference>
<name>A0A814IBW9_9BILA</name>